<evidence type="ECO:0000256" key="1">
    <source>
        <dbReference type="SAM" id="Phobius"/>
    </source>
</evidence>
<dbReference type="AlphaFoldDB" id="A0A2P2NWT1"/>
<dbReference type="EMBL" id="GGEC01066458">
    <property type="protein sequence ID" value="MBX46942.1"/>
    <property type="molecule type" value="Transcribed_RNA"/>
</dbReference>
<keyword evidence="1" id="KW-1133">Transmembrane helix</keyword>
<proteinExistence type="predicted"/>
<keyword evidence="1" id="KW-0812">Transmembrane</keyword>
<accession>A0A2P2NWT1</accession>
<reference evidence="2" key="1">
    <citation type="submission" date="2018-02" db="EMBL/GenBank/DDBJ databases">
        <title>Rhizophora mucronata_Transcriptome.</title>
        <authorList>
            <person name="Meera S.P."/>
            <person name="Sreeshan A."/>
            <person name="Augustine A."/>
        </authorList>
    </citation>
    <scope>NUCLEOTIDE SEQUENCE</scope>
    <source>
        <tissue evidence="2">Leaf</tissue>
    </source>
</reference>
<name>A0A2P2NWT1_RHIMU</name>
<evidence type="ECO:0000313" key="2">
    <source>
        <dbReference type="EMBL" id="MBX46942.1"/>
    </source>
</evidence>
<protein>
    <submittedName>
        <fullName evidence="2">Uncharacterized protein</fullName>
    </submittedName>
</protein>
<sequence>MPLPAKIVDLFLQLLLLTGLFWLPFKYNSCCKDT</sequence>
<organism evidence="2">
    <name type="scientific">Rhizophora mucronata</name>
    <name type="common">Asiatic mangrove</name>
    <dbReference type="NCBI Taxonomy" id="61149"/>
    <lineage>
        <taxon>Eukaryota</taxon>
        <taxon>Viridiplantae</taxon>
        <taxon>Streptophyta</taxon>
        <taxon>Embryophyta</taxon>
        <taxon>Tracheophyta</taxon>
        <taxon>Spermatophyta</taxon>
        <taxon>Magnoliopsida</taxon>
        <taxon>eudicotyledons</taxon>
        <taxon>Gunneridae</taxon>
        <taxon>Pentapetalae</taxon>
        <taxon>rosids</taxon>
        <taxon>fabids</taxon>
        <taxon>Malpighiales</taxon>
        <taxon>Rhizophoraceae</taxon>
        <taxon>Rhizophora</taxon>
    </lineage>
</organism>
<keyword evidence="1" id="KW-0472">Membrane</keyword>
<feature type="transmembrane region" description="Helical" evidence="1">
    <location>
        <begin position="7"/>
        <end position="25"/>
    </location>
</feature>